<accession>A0ABW2P7U5</accession>
<feature type="domain" description="Xaa-Pro dipeptidyl-peptidase C-terminal" evidence="4">
    <location>
        <begin position="354"/>
        <end position="580"/>
    </location>
</feature>
<dbReference type="InterPro" id="IPR013736">
    <property type="entry name" value="Xaa-Pro_dipept_C"/>
</dbReference>
<dbReference type="SUPFAM" id="SSF49785">
    <property type="entry name" value="Galactose-binding domain-like"/>
    <property type="match status" value="1"/>
</dbReference>
<sequence>MNIRGKAPAAVAAGALVTIATLTAGGSPAAAQAAPAPGDPVTHEQNPRVPEGAAWTEAYFPSSDGSGVELHADVLRPAGLPADAKTPVILSVGPYFAHAGQTGPEGWDRVGPSARFQDFVNGAGLMARGYTFVMVDLRGFGGSTGCLDWVGPGEQADVRAAIDWAAGQSWSTGKVGMYGKSYDAVTGLVGNNLKLRSLKAVVAQEPVWNMYNYLFSNKVPRPNVTGTPAAYNSIATIPALADDSDRYKANAQYEASHPECLSDNMTNNNDPDPRSAYWRARDLAARAAGTGTPLFVTQGFIEPNTKPEDMEVYLGAHHGRERGWLGQWEHVRGNDTDASGRLSQGRAGWFDEVMRFYDQYLRGAGPSVTDPAYAIEDGLGDWRAQGAWPVVTTSYDARLSSGRYVDDGGGAAAPPAAAADRDRWDMERAPRIESLTGAERNNAAAGQGAAATASFWTWSTPASRKLRLTGTPKIRFNAGASGNVMVRLWDVAPDGTATMFDENVALLEGRGTVAFKLKSTDWTFERGHRLGVQIGTIDSNRWLDVPSGNTIKVSDARLSLEVQDPRSDVPTQGDRSPYLDQYLAANTTALGDVGPATFPLKISKS</sequence>
<keyword evidence="3" id="KW-0732">Signal</keyword>
<dbReference type="EMBL" id="JBHTCG010000015">
    <property type="protein sequence ID" value="MFC7385077.1"/>
    <property type="molecule type" value="Genomic_DNA"/>
</dbReference>
<dbReference type="NCBIfam" id="TIGR00976">
    <property type="entry name" value="CocE_NonD"/>
    <property type="match status" value="1"/>
</dbReference>
<organism evidence="5 6">
    <name type="scientific">Sphaerisporangium rhizosphaerae</name>
    <dbReference type="NCBI Taxonomy" id="2269375"/>
    <lineage>
        <taxon>Bacteria</taxon>
        <taxon>Bacillati</taxon>
        <taxon>Actinomycetota</taxon>
        <taxon>Actinomycetes</taxon>
        <taxon>Streptosporangiales</taxon>
        <taxon>Streptosporangiaceae</taxon>
        <taxon>Sphaerisporangium</taxon>
    </lineage>
</organism>
<dbReference type="GO" id="GO:0016787">
    <property type="term" value="F:hydrolase activity"/>
    <property type="evidence" value="ECO:0007669"/>
    <property type="project" value="UniProtKB-KW"/>
</dbReference>
<evidence type="ECO:0000256" key="1">
    <source>
        <dbReference type="ARBA" id="ARBA00022801"/>
    </source>
</evidence>
<feature type="chain" id="PRO_5046636040" evidence="3">
    <location>
        <begin position="34"/>
        <end position="605"/>
    </location>
</feature>
<keyword evidence="1 5" id="KW-0378">Hydrolase</keyword>
<evidence type="ECO:0000259" key="4">
    <source>
        <dbReference type="SMART" id="SM00939"/>
    </source>
</evidence>
<proteinExistence type="predicted"/>
<reference evidence="6" key="1">
    <citation type="journal article" date="2019" name="Int. J. Syst. Evol. Microbiol.">
        <title>The Global Catalogue of Microorganisms (GCM) 10K type strain sequencing project: providing services to taxonomists for standard genome sequencing and annotation.</title>
        <authorList>
            <consortium name="The Broad Institute Genomics Platform"/>
            <consortium name="The Broad Institute Genome Sequencing Center for Infectious Disease"/>
            <person name="Wu L."/>
            <person name="Ma J."/>
        </authorList>
    </citation>
    <scope>NUCLEOTIDE SEQUENCE [LARGE SCALE GENOMIC DNA]</scope>
    <source>
        <strain evidence="6">CECT 7649</strain>
    </source>
</reference>
<dbReference type="InterPro" id="IPR005674">
    <property type="entry name" value="CocE/Ser_esterase"/>
</dbReference>
<evidence type="ECO:0000256" key="2">
    <source>
        <dbReference type="SAM" id="MobiDB-lite"/>
    </source>
</evidence>
<evidence type="ECO:0000256" key="3">
    <source>
        <dbReference type="SAM" id="SignalP"/>
    </source>
</evidence>
<dbReference type="RefSeq" id="WP_380828944.1">
    <property type="nucleotide sequence ID" value="NZ_JBHTCG010000015.1"/>
</dbReference>
<dbReference type="SMART" id="SM00939">
    <property type="entry name" value="PepX_C"/>
    <property type="match status" value="1"/>
</dbReference>
<gene>
    <name evidence="5" type="ORF">ACFQSB_22900</name>
</gene>
<dbReference type="Pfam" id="PF02129">
    <property type="entry name" value="Peptidase_S15"/>
    <property type="match status" value="1"/>
</dbReference>
<dbReference type="InterPro" id="IPR029058">
    <property type="entry name" value="AB_hydrolase_fold"/>
</dbReference>
<protein>
    <submittedName>
        <fullName evidence="5">CocE/NonD family hydrolase</fullName>
    </submittedName>
</protein>
<keyword evidence="6" id="KW-1185">Reference proteome</keyword>
<dbReference type="SUPFAM" id="SSF53474">
    <property type="entry name" value="alpha/beta-Hydrolases"/>
    <property type="match status" value="1"/>
</dbReference>
<feature type="region of interest" description="Disordered" evidence="2">
    <location>
        <begin position="28"/>
        <end position="47"/>
    </location>
</feature>
<dbReference type="InterPro" id="IPR000383">
    <property type="entry name" value="Xaa-Pro-like_dom"/>
</dbReference>
<evidence type="ECO:0000313" key="6">
    <source>
        <dbReference type="Proteomes" id="UP001596496"/>
    </source>
</evidence>
<dbReference type="Gene3D" id="3.40.50.1820">
    <property type="entry name" value="alpha/beta hydrolase"/>
    <property type="match status" value="2"/>
</dbReference>
<dbReference type="InterPro" id="IPR008979">
    <property type="entry name" value="Galactose-bd-like_sf"/>
</dbReference>
<name>A0ABW2P7U5_9ACTN</name>
<dbReference type="Gene3D" id="2.60.120.260">
    <property type="entry name" value="Galactose-binding domain-like"/>
    <property type="match status" value="1"/>
</dbReference>
<feature type="signal peptide" evidence="3">
    <location>
        <begin position="1"/>
        <end position="33"/>
    </location>
</feature>
<dbReference type="Pfam" id="PF08530">
    <property type="entry name" value="PepX_C"/>
    <property type="match status" value="1"/>
</dbReference>
<evidence type="ECO:0000313" key="5">
    <source>
        <dbReference type="EMBL" id="MFC7385077.1"/>
    </source>
</evidence>
<comment type="caution">
    <text evidence="5">The sequence shown here is derived from an EMBL/GenBank/DDBJ whole genome shotgun (WGS) entry which is preliminary data.</text>
</comment>
<dbReference type="Proteomes" id="UP001596496">
    <property type="component" value="Unassembled WGS sequence"/>
</dbReference>